<dbReference type="RefSeq" id="WP_005467808.1">
    <property type="nucleotide sequence ID" value="NZ_KB291032.1"/>
</dbReference>
<dbReference type="STRING" id="1127696.HMPREF9134_01674"/>
<dbReference type="Proteomes" id="UP000010408">
    <property type="component" value="Unassembled WGS sequence"/>
</dbReference>
<evidence type="ECO:0008006" key="5">
    <source>
        <dbReference type="Google" id="ProtNLM"/>
    </source>
</evidence>
<dbReference type="eggNOG" id="COG5107">
    <property type="taxonomic scope" value="Bacteria"/>
</dbReference>
<dbReference type="EMBL" id="AMEQ01000040">
    <property type="protein sequence ID" value="EKY00340.1"/>
    <property type="molecule type" value="Genomic_DNA"/>
</dbReference>
<organism evidence="3 4">
    <name type="scientific">Porphyromonas catoniae F0037</name>
    <dbReference type="NCBI Taxonomy" id="1127696"/>
    <lineage>
        <taxon>Bacteria</taxon>
        <taxon>Pseudomonadati</taxon>
        <taxon>Bacteroidota</taxon>
        <taxon>Bacteroidia</taxon>
        <taxon>Bacteroidales</taxon>
        <taxon>Porphyromonadaceae</taxon>
        <taxon>Porphyromonas</taxon>
    </lineage>
</organism>
<dbReference type="HOGENOM" id="CLU_019817_0_0_10"/>
<dbReference type="InterPro" id="IPR007139">
    <property type="entry name" value="DUF349"/>
</dbReference>
<dbReference type="AlphaFoldDB" id="L1NAR0"/>
<reference evidence="3 4" key="1">
    <citation type="submission" date="2012-05" db="EMBL/GenBank/DDBJ databases">
        <authorList>
            <person name="Weinstock G."/>
            <person name="Sodergren E."/>
            <person name="Lobos E.A."/>
            <person name="Fulton L."/>
            <person name="Fulton R."/>
            <person name="Courtney L."/>
            <person name="Fronick C."/>
            <person name="O'Laughlin M."/>
            <person name="Godfrey J."/>
            <person name="Wilson R.M."/>
            <person name="Miner T."/>
            <person name="Farmer C."/>
            <person name="Delehaunty K."/>
            <person name="Cordes M."/>
            <person name="Minx P."/>
            <person name="Tomlinson C."/>
            <person name="Chen J."/>
            <person name="Wollam A."/>
            <person name="Pepin K.H."/>
            <person name="Bhonagiri V."/>
            <person name="Zhang X."/>
            <person name="Suruliraj S."/>
            <person name="Warren W."/>
            <person name="Mitreva M."/>
            <person name="Mardis E.R."/>
            <person name="Wilson R.K."/>
        </authorList>
    </citation>
    <scope>NUCLEOTIDE SEQUENCE [LARGE SCALE GENOMIC DNA]</scope>
    <source>
        <strain evidence="3 4">F0037</strain>
    </source>
</reference>
<protein>
    <recommendedName>
        <fullName evidence="5">DUF349 domain-containing protein</fullName>
    </recommendedName>
</protein>
<sequence>MELLQNSEQTQQTEVSAPQPNDTTTSQETSTSFQSMTAQQLVDQLALLLQQDELPERKIVEQIRGQFIRRKERQNESNATEQGDLEAQEIRLGELLASFKERDRKRQEALEALYQENKGKKEALISRFEELFKSNEEGAEFGELYAKFTHIRDEWNAVGALDPKEQAALNKRFYELRDEFYDLKAINDDLRQYDFKKNLEAKQALLQELRSLDDVKDVITAHRKLQEITAQWHELGPVAKELRQEINTEFKQLAGAQHKRHQDFHDKRKATEEENLQAKTNICAKVEELLLDGALTTHNAWVKATEQIKEMQAEWRTIGYAPRKDNDMIYQRFRAGVDAFFRHRSEFAKKAREHSDEVLKVKQELIERAKALRESTDWEATAEAFKQLQKEWQEAGSVSQKYSQKIWEEFRENFDYFFDRRKKEGTRKSDIYHEARKSLAIKREILKELTAINEGEEPENLRDLLAEYNDRWKQAGAVPHKDKEAINAAYRELLDALHGKLRKHRSERRLSGYGASLGNLDAKGSNLQTEHARLQRHLDRQRAELQTYENNLTFLNVSSKSGSSLLSEIERKRDHLIADIELTEQKLRLLLQKEQEAEQEVQE</sequence>
<keyword evidence="1" id="KW-0175">Coiled coil</keyword>
<evidence type="ECO:0000256" key="2">
    <source>
        <dbReference type="SAM" id="MobiDB-lite"/>
    </source>
</evidence>
<comment type="caution">
    <text evidence="3">The sequence shown here is derived from an EMBL/GenBank/DDBJ whole genome shotgun (WGS) entry which is preliminary data.</text>
</comment>
<name>L1NAR0_9PORP</name>
<accession>L1NAR0</accession>
<proteinExistence type="predicted"/>
<evidence type="ECO:0000313" key="4">
    <source>
        <dbReference type="Proteomes" id="UP000010408"/>
    </source>
</evidence>
<feature type="coiled-coil region" evidence="1">
    <location>
        <begin position="531"/>
        <end position="600"/>
    </location>
</feature>
<feature type="compositionally biased region" description="Polar residues" evidence="2">
    <location>
        <begin position="1"/>
        <end position="22"/>
    </location>
</feature>
<feature type="compositionally biased region" description="Low complexity" evidence="2">
    <location>
        <begin position="23"/>
        <end position="35"/>
    </location>
</feature>
<evidence type="ECO:0000313" key="3">
    <source>
        <dbReference type="EMBL" id="EKY00340.1"/>
    </source>
</evidence>
<feature type="region of interest" description="Disordered" evidence="2">
    <location>
        <begin position="1"/>
        <end position="35"/>
    </location>
</feature>
<evidence type="ECO:0000256" key="1">
    <source>
        <dbReference type="SAM" id="Coils"/>
    </source>
</evidence>
<dbReference type="Pfam" id="PF03993">
    <property type="entry name" value="DUF349"/>
    <property type="match status" value="5"/>
</dbReference>
<dbReference type="PATRIC" id="fig|1127696.3.peg.1515"/>
<gene>
    <name evidence="3" type="ORF">HMPREF9134_01674</name>
</gene>